<name>A0A7Y6NL96_9BURK</name>
<protein>
    <submittedName>
        <fullName evidence="2">Glycosyltransferase family 2 protein</fullName>
    </submittedName>
</protein>
<dbReference type="InterPro" id="IPR050834">
    <property type="entry name" value="Glycosyltransf_2"/>
</dbReference>
<organism evidence="2 3">
    <name type="scientific">Piscinibacter koreensis</name>
    <dbReference type="NCBI Taxonomy" id="2742824"/>
    <lineage>
        <taxon>Bacteria</taxon>
        <taxon>Pseudomonadati</taxon>
        <taxon>Pseudomonadota</taxon>
        <taxon>Betaproteobacteria</taxon>
        <taxon>Burkholderiales</taxon>
        <taxon>Sphaerotilaceae</taxon>
        <taxon>Piscinibacter</taxon>
    </lineage>
</organism>
<proteinExistence type="predicted"/>
<comment type="caution">
    <text evidence="2">The sequence shown here is derived from an EMBL/GenBank/DDBJ whole genome shotgun (WGS) entry which is preliminary data.</text>
</comment>
<evidence type="ECO:0000313" key="2">
    <source>
        <dbReference type="EMBL" id="NUZ05156.1"/>
    </source>
</evidence>
<accession>A0A7Y6NL96</accession>
<dbReference type="AlphaFoldDB" id="A0A7Y6NL96"/>
<dbReference type="PANTHER" id="PTHR43685:SF2">
    <property type="entry name" value="GLYCOSYLTRANSFERASE 2-LIKE DOMAIN-CONTAINING PROTEIN"/>
    <property type="match status" value="1"/>
</dbReference>
<dbReference type="Proteomes" id="UP000529637">
    <property type="component" value="Unassembled WGS sequence"/>
</dbReference>
<dbReference type="PANTHER" id="PTHR43685">
    <property type="entry name" value="GLYCOSYLTRANSFERASE"/>
    <property type="match status" value="1"/>
</dbReference>
<keyword evidence="2" id="KW-0808">Transferase</keyword>
<evidence type="ECO:0000313" key="3">
    <source>
        <dbReference type="Proteomes" id="UP000529637"/>
    </source>
</evidence>
<reference evidence="2 3" key="1">
    <citation type="submission" date="2020-06" db="EMBL/GenBank/DDBJ databases">
        <title>Schlegella sp. ID0723 isolated from air conditioner.</title>
        <authorList>
            <person name="Kim D.Y."/>
            <person name="Kim D.-U."/>
        </authorList>
    </citation>
    <scope>NUCLEOTIDE SEQUENCE [LARGE SCALE GENOMIC DNA]</scope>
    <source>
        <strain evidence="2 3">ID0723</strain>
    </source>
</reference>
<dbReference type="SUPFAM" id="SSF53448">
    <property type="entry name" value="Nucleotide-diphospho-sugar transferases"/>
    <property type="match status" value="1"/>
</dbReference>
<dbReference type="Gene3D" id="3.90.550.10">
    <property type="entry name" value="Spore Coat Polysaccharide Biosynthesis Protein SpsA, Chain A"/>
    <property type="match status" value="1"/>
</dbReference>
<dbReference type="RefSeq" id="WP_176066787.1">
    <property type="nucleotide sequence ID" value="NZ_JABWMJ010000002.1"/>
</dbReference>
<sequence length="317" mass="34875">MVDSVVNAAAALRFSAVIPVYNRERHIAAAIESVLHQTYPVHEVIVVDDGSKDGTAEVLQRIAASDPRVRHVRQRNAGAAAARNRGIAMASGDWIAFLDSDDTWTHDKLANTVRAIEATPDVEFIHTNRSQVRLDGTGEPGRITDPAKLADKRYLMNGYNIKTTTVVVKTSLMKALGSWFATDMKTCEDYELFWRAVAKAKAVAYIPSCDAVVHLTDDGLSRTGREVDLVRDNVTAISRSAHWISSQCSEREFVGILRARLYWEYRSLLAQLLRLGELRAAVREWLLARACFGGSRALRLAAAAISAAARPGSVSTR</sequence>
<dbReference type="GO" id="GO:0016740">
    <property type="term" value="F:transferase activity"/>
    <property type="evidence" value="ECO:0007669"/>
    <property type="project" value="UniProtKB-KW"/>
</dbReference>
<gene>
    <name evidence="2" type="ORF">HQN59_05200</name>
</gene>
<feature type="domain" description="Glycosyltransferase 2-like" evidence="1">
    <location>
        <begin position="15"/>
        <end position="124"/>
    </location>
</feature>
<keyword evidence="3" id="KW-1185">Reference proteome</keyword>
<dbReference type="EMBL" id="JABWMJ010000002">
    <property type="protein sequence ID" value="NUZ05156.1"/>
    <property type="molecule type" value="Genomic_DNA"/>
</dbReference>
<dbReference type="InterPro" id="IPR029044">
    <property type="entry name" value="Nucleotide-diphossugar_trans"/>
</dbReference>
<dbReference type="InterPro" id="IPR001173">
    <property type="entry name" value="Glyco_trans_2-like"/>
</dbReference>
<evidence type="ECO:0000259" key="1">
    <source>
        <dbReference type="Pfam" id="PF00535"/>
    </source>
</evidence>
<dbReference type="CDD" id="cd00761">
    <property type="entry name" value="Glyco_tranf_GTA_type"/>
    <property type="match status" value="1"/>
</dbReference>
<dbReference type="Pfam" id="PF00535">
    <property type="entry name" value="Glycos_transf_2"/>
    <property type="match status" value="1"/>
</dbReference>